<dbReference type="PANTHER" id="PTHR19282">
    <property type="entry name" value="TETRASPANIN"/>
    <property type="match status" value="1"/>
</dbReference>
<protein>
    <submittedName>
        <fullName evidence="6">Tetraspanin-6</fullName>
    </submittedName>
</protein>
<feature type="transmembrane region" description="Helical" evidence="5">
    <location>
        <begin position="323"/>
        <end position="349"/>
    </location>
</feature>
<evidence type="ECO:0000256" key="5">
    <source>
        <dbReference type="SAM" id="Phobius"/>
    </source>
</evidence>
<sequence>MDEKRQKLDLGHTASILGAEEPDSDMVRSSCTTLTRFVIGLLNIILGVAFLALAIVGILLRTNKDFLLKFTSSLSERFLSGASKEQADEVAQFLLKYDVEIPVIFIVVGLVITAVCILGFIASCCSCNKLLKIYAAILTVMVLVQIIAVAIIFGIPNIYRNLALQSLEKTLAYYNPSSPEGKGPTGLWNLIMSSNDNTCCGMDGAGDFKNTPYSPNCPKFCCGNGQDCTIAKALELAPPVSGCRDKIGRYADEYMLKVLIILAIFITLQVILTILTHSTGSTTHQPMTCGLFTPMSRLHLQQGADSTRVNEPLTKSEKLGLQLFNATLCVLFVIAGTSGIILLSCNSIVQSIVNMVFDVANVKPEDLHEIAQFTIKNIGGIASILIVIGFVIAALCFLGCISPCCGFDLLLKIYTAILVALLLGQMIAVTAVFSNPNLLSHIFTNVTKELLPFYGNATRPEMRAAMAIWNAIMELGSKLCCEMDGYGDFRTLNLPVQCCAKNASTCIVESAKEASIPGCRNKIVDFARINQESIMYICIVAILLQVTLIVIASLAICL</sequence>
<feature type="transmembrane region" description="Helical" evidence="5">
    <location>
        <begin position="413"/>
        <end position="433"/>
    </location>
</feature>
<comment type="subcellular location">
    <subcellularLocation>
        <location evidence="1">Membrane</location>
        <topology evidence="1">Multi-pass membrane protein</topology>
    </subcellularLocation>
</comment>
<dbReference type="Proteomes" id="UP001651158">
    <property type="component" value="Unassembled WGS sequence"/>
</dbReference>
<keyword evidence="3 5" id="KW-1133">Transmembrane helix</keyword>
<keyword evidence="4 5" id="KW-0472">Membrane</keyword>
<gene>
    <name evidence="6" type="ORF">TcWFU_009627</name>
</gene>
<keyword evidence="2 5" id="KW-0812">Transmembrane</keyword>
<accession>A0ABR4Q383</accession>
<name>A0ABR4Q383_9CEST</name>
<evidence type="ECO:0000256" key="2">
    <source>
        <dbReference type="ARBA" id="ARBA00022692"/>
    </source>
</evidence>
<comment type="caution">
    <text evidence="6">The sequence shown here is derived from an EMBL/GenBank/DDBJ whole genome shotgun (WGS) entry which is preliminary data.</text>
</comment>
<evidence type="ECO:0000256" key="4">
    <source>
        <dbReference type="ARBA" id="ARBA00023136"/>
    </source>
</evidence>
<feature type="transmembrane region" description="Helical" evidence="5">
    <location>
        <begin position="133"/>
        <end position="155"/>
    </location>
</feature>
<feature type="transmembrane region" description="Helical" evidence="5">
    <location>
        <begin position="534"/>
        <end position="557"/>
    </location>
</feature>
<dbReference type="Pfam" id="PF00335">
    <property type="entry name" value="Tetraspanin"/>
    <property type="match status" value="2"/>
</dbReference>
<feature type="transmembrane region" description="Helical" evidence="5">
    <location>
        <begin position="37"/>
        <end position="60"/>
    </location>
</feature>
<keyword evidence="7" id="KW-1185">Reference proteome</keyword>
<feature type="transmembrane region" description="Helical" evidence="5">
    <location>
        <begin position="254"/>
        <end position="275"/>
    </location>
</feature>
<evidence type="ECO:0000256" key="3">
    <source>
        <dbReference type="ARBA" id="ARBA00022989"/>
    </source>
</evidence>
<organism evidence="6 7">
    <name type="scientific">Taenia crassiceps</name>
    <dbReference type="NCBI Taxonomy" id="6207"/>
    <lineage>
        <taxon>Eukaryota</taxon>
        <taxon>Metazoa</taxon>
        <taxon>Spiralia</taxon>
        <taxon>Lophotrochozoa</taxon>
        <taxon>Platyhelminthes</taxon>
        <taxon>Cestoda</taxon>
        <taxon>Eucestoda</taxon>
        <taxon>Cyclophyllidea</taxon>
        <taxon>Taeniidae</taxon>
        <taxon>Taenia</taxon>
    </lineage>
</organism>
<evidence type="ECO:0000256" key="1">
    <source>
        <dbReference type="ARBA" id="ARBA00004141"/>
    </source>
</evidence>
<feature type="transmembrane region" description="Helical" evidence="5">
    <location>
        <begin position="378"/>
        <end position="401"/>
    </location>
</feature>
<reference evidence="6 7" key="1">
    <citation type="journal article" date="2022" name="Front. Cell. Infect. Microbiol.">
        <title>The Genomes of Two Strains of Taenia crassiceps the Animal Model for the Study of Human Cysticercosis.</title>
        <authorList>
            <person name="Bobes R.J."/>
            <person name="Estrada K."/>
            <person name="Rios-Valencia D.G."/>
            <person name="Calderon-Gallegos A."/>
            <person name="de la Torre P."/>
            <person name="Carrero J.C."/>
            <person name="Sanchez-Flores A."/>
            <person name="Laclette J.P."/>
        </authorList>
    </citation>
    <scope>NUCLEOTIDE SEQUENCE [LARGE SCALE GENOMIC DNA]</scope>
    <source>
        <strain evidence="6">WFUcys</strain>
    </source>
</reference>
<feature type="transmembrane region" description="Helical" evidence="5">
    <location>
        <begin position="101"/>
        <end position="121"/>
    </location>
</feature>
<evidence type="ECO:0000313" key="7">
    <source>
        <dbReference type="Proteomes" id="UP001651158"/>
    </source>
</evidence>
<dbReference type="InterPro" id="IPR018499">
    <property type="entry name" value="Tetraspanin/Peripherin"/>
</dbReference>
<dbReference type="EMBL" id="JAKROA010000014">
    <property type="protein sequence ID" value="KAL5104161.1"/>
    <property type="molecule type" value="Genomic_DNA"/>
</dbReference>
<proteinExistence type="predicted"/>
<evidence type="ECO:0000313" key="6">
    <source>
        <dbReference type="EMBL" id="KAL5104161.1"/>
    </source>
</evidence>